<reference evidence="2 3" key="1">
    <citation type="journal article" date="2021" name="Plant Biotechnol. J.">
        <title>Multi-omics assisted identification of the key and species-specific regulatory components of drought-tolerant mechanisms in Gossypium stocksii.</title>
        <authorList>
            <person name="Yu D."/>
            <person name="Ke L."/>
            <person name="Zhang D."/>
            <person name="Wu Y."/>
            <person name="Sun Y."/>
            <person name="Mei J."/>
            <person name="Sun J."/>
            <person name="Sun Y."/>
        </authorList>
    </citation>
    <scope>NUCLEOTIDE SEQUENCE [LARGE SCALE GENOMIC DNA]</scope>
    <source>
        <strain evidence="3">cv. E1</strain>
        <tissue evidence="2">Leaf</tissue>
    </source>
</reference>
<evidence type="ECO:0000256" key="1">
    <source>
        <dbReference type="SAM" id="MobiDB-lite"/>
    </source>
</evidence>
<dbReference type="Proteomes" id="UP000828251">
    <property type="component" value="Unassembled WGS sequence"/>
</dbReference>
<accession>A0A9D3ZF49</accession>
<sequence length="54" mass="5938">VKRGPKSLEEETENTKLVSIETDHDETKEANPTSVPPRDSIEVAPQMPTATMTT</sequence>
<feature type="non-terminal residue" evidence="2">
    <location>
        <position position="1"/>
    </location>
</feature>
<evidence type="ECO:0000313" key="2">
    <source>
        <dbReference type="EMBL" id="KAH1031340.1"/>
    </source>
</evidence>
<evidence type="ECO:0000313" key="3">
    <source>
        <dbReference type="Proteomes" id="UP000828251"/>
    </source>
</evidence>
<feature type="region of interest" description="Disordered" evidence="1">
    <location>
        <begin position="1"/>
        <end position="54"/>
    </location>
</feature>
<dbReference type="AlphaFoldDB" id="A0A9D3ZF49"/>
<proteinExistence type="predicted"/>
<comment type="caution">
    <text evidence="2">The sequence shown here is derived from an EMBL/GenBank/DDBJ whole genome shotgun (WGS) entry which is preliminary data.</text>
</comment>
<dbReference type="EMBL" id="JAIQCV010000013">
    <property type="protein sequence ID" value="KAH1031340.1"/>
    <property type="molecule type" value="Genomic_DNA"/>
</dbReference>
<name>A0A9D3ZF49_9ROSI</name>
<organism evidence="2 3">
    <name type="scientific">Gossypium stocksii</name>
    <dbReference type="NCBI Taxonomy" id="47602"/>
    <lineage>
        <taxon>Eukaryota</taxon>
        <taxon>Viridiplantae</taxon>
        <taxon>Streptophyta</taxon>
        <taxon>Embryophyta</taxon>
        <taxon>Tracheophyta</taxon>
        <taxon>Spermatophyta</taxon>
        <taxon>Magnoliopsida</taxon>
        <taxon>eudicotyledons</taxon>
        <taxon>Gunneridae</taxon>
        <taxon>Pentapetalae</taxon>
        <taxon>rosids</taxon>
        <taxon>malvids</taxon>
        <taxon>Malvales</taxon>
        <taxon>Malvaceae</taxon>
        <taxon>Malvoideae</taxon>
        <taxon>Gossypium</taxon>
    </lineage>
</organism>
<protein>
    <submittedName>
        <fullName evidence="2">Uncharacterized protein</fullName>
    </submittedName>
</protein>
<keyword evidence="3" id="KW-1185">Reference proteome</keyword>
<gene>
    <name evidence="2" type="ORF">J1N35_043514</name>
</gene>